<dbReference type="RefSeq" id="WP_186942343.1">
    <property type="nucleotide sequence ID" value="NZ_JACOGA010000010.1"/>
</dbReference>
<protein>
    <submittedName>
        <fullName evidence="2">Uncharacterized protein</fullName>
    </submittedName>
</protein>
<proteinExistence type="predicted"/>
<evidence type="ECO:0000313" key="2">
    <source>
        <dbReference type="EMBL" id="MBC3874350.1"/>
    </source>
</evidence>
<keyword evidence="1" id="KW-0732">Signal</keyword>
<evidence type="ECO:0000256" key="1">
    <source>
        <dbReference type="SAM" id="SignalP"/>
    </source>
</evidence>
<accession>A0ABR6YCR6</accession>
<name>A0ABR6YCR6_9BURK</name>
<sequence>MKTLYASLAIVTLMISANALAADPDVNTSVTIKGAARIAPVYVSPDEAREIVGRYVLDNGKTLNMTQKQNRYYVEIPGQSLIQLIPISATTFVSSDKSIQLKFTPAMDGRTTQVIARYVEG</sequence>
<feature type="signal peptide" evidence="1">
    <location>
        <begin position="1"/>
        <end position="21"/>
    </location>
</feature>
<organism evidence="2 3">
    <name type="scientific">Undibacterium flavidum</name>
    <dbReference type="NCBI Taxonomy" id="2762297"/>
    <lineage>
        <taxon>Bacteria</taxon>
        <taxon>Pseudomonadati</taxon>
        <taxon>Pseudomonadota</taxon>
        <taxon>Betaproteobacteria</taxon>
        <taxon>Burkholderiales</taxon>
        <taxon>Oxalobacteraceae</taxon>
        <taxon>Undibacterium</taxon>
    </lineage>
</organism>
<keyword evidence="3" id="KW-1185">Reference proteome</keyword>
<feature type="chain" id="PRO_5045560384" evidence="1">
    <location>
        <begin position="22"/>
        <end position="121"/>
    </location>
</feature>
<evidence type="ECO:0000313" key="3">
    <source>
        <dbReference type="Proteomes" id="UP000624279"/>
    </source>
</evidence>
<gene>
    <name evidence="2" type="ORF">H8K55_12180</name>
</gene>
<reference evidence="2 3" key="1">
    <citation type="submission" date="2020-08" db="EMBL/GenBank/DDBJ databases">
        <title>Novel species isolated from subtropical streams in China.</title>
        <authorList>
            <person name="Lu H."/>
        </authorList>
    </citation>
    <scope>NUCLEOTIDE SEQUENCE [LARGE SCALE GENOMIC DNA]</scope>
    <source>
        <strain evidence="2 3">LX15W</strain>
    </source>
</reference>
<dbReference type="EMBL" id="JACOGA010000010">
    <property type="protein sequence ID" value="MBC3874350.1"/>
    <property type="molecule type" value="Genomic_DNA"/>
</dbReference>
<dbReference type="Proteomes" id="UP000624279">
    <property type="component" value="Unassembled WGS sequence"/>
</dbReference>
<comment type="caution">
    <text evidence="2">The sequence shown here is derived from an EMBL/GenBank/DDBJ whole genome shotgun (WGS) entry which is preliminary data.</text>
</comment>